<dbReference type="FunFam" id="1.10.10.10:FF:000003">
    <property type="entry name" value="Paired box protein Pax-6"/>
    <property type="match status" value="1"/>
</dbReference>
<dbReference type="SMART" id="SM00351">
    <property type="entry name" value="PAX"/>
    <property type="match status" value="1"/>
</dbReference>
<reference evidence="10 11" key="1">
    <citation type="submission" date="2024-05" db="EMBL/GenBank/DDBJ databases">
        <authorList>
            <person name="Wallberg A."/>
        </authorList>
    </citation>
    <scope>NUCLEOTIDE SEQUENCE [LARGE SCALE GENOMIC DNA]</scope>
</reference>
<evidence type="ECO:0000256" key="6">
    <source>
        <dbReference type="ARBA" id="ARBA00023163"/>
    </source>
</evidence>
<comment type="caution">
    <text evidence="10">The sequence shown here is derived from an EMBL/GenBank/DDBJ whole genome shotgun (WGS) entry which is preliminary data.</text>
</comment>
<dbReference type="EMBL" id="CAXKWB010018876">
    <property type="protein sequence ID" value="CAL4121331.1"/>
    <property type="molecule type" value="Genomic_DNA"/>
</dbReference>
<evidence type="ECO:0000256" key="1">
    <source>
        <dbReference type="ARBA" id="ARBA00004123"/>
    </source>
</evidence>
<dbReference type="AlphaFoldDB" id="A0AAV2RDV2"/>
<dbReference type="PROSITE" id="PS00034">
    <property type="entry name" value="PAIRED_1"/>
    <property type="match status" value="1"/>
</dbReference>
<comment type="subcellular location">
    <subcellularLocation>
        <location evidence="1">Nucleus</location>
    </subcellularLocation>
</comment>
<keyword evidence="6" id="KW-0804">Transcription</keyword>
<evidence type="ECO:0000256" key="5">
    <source>
        <dbReference type="ARBA" id="ARBA00023125"/>
    </source>
</evidence>
<sequence>MNNKGGRCGVNQLGGHYANGRPLPQLTRWRILHLALLGHRPCDISRQLLVSHGCVSKILSRFSETGSILPGAIGGSKPRVSTPSVVSFIREYKRHNPGIFAWEIRTRLARDGICNQNHLPSISSINRILRGTSKSSVGCTDTKPDEDIDTSGQDSHSLDYSKGKHLCTYQNYLAEGSRLDGKLNTLNKLENKQKEKSLSEENVEFPKVSLNIDESYQINNEDSLNLFHQNKKPKYHLDVNNVFQGP</sequence>
<evidence type="ECO:0000256" key="2">
    <source>
        <dbReference type="ARBA" id="ARBA00022473"/>
    </source>
</evidence>
<keyword evidence="2" id="KW-0217">Developmental protein</keyword>
<evidence type="ECO:0000313" key="11">
    <source>
        <dbReference type="Proteomes" id="UP001497623"/>
    </source>
</evidence>
<evidence type="ECO:0000313" key="10">
    <source>
        <dbReference type="EMBL" id="CAL4121331.1"/>
    </source>
</evidence>
<keyword evidence="5" id="KW-0238">DNA-binding</keyword>
<dbReference type="InterPro" id="IPR036388">
    <property type="entry name" value="WH-like_DNA-bd_sf"/>
</dbReference>
<dbReference type="InterPro" id="IPR043565">
    <property type="entry name" value="PAX_fam"/>
</dbReference>
<dbReference type="PROSITE" id="PS51057">
    <property type="entry name" value="PAIRED_2"/>
    <property type="match status" value="1"/>
</dbReference>
<keyword evidence="4" id="KW-0805">Transcription regulation</keyword>
<feature type="non-terminal residue" evidence="10">
    <location>
        <position position="246"/>
    </location>
</feature>
<dbReference type="PRINTS" id="PR00027">
    <property type="entry name" value="PAIREDBOX"/>
</dbReference>
<gene>
    <name evidence="10" type="ORF">MNOR_LOCUS22438</name>
</gene>
<protein>
    <recommendedName>
        <fullName evidence="9">Paired domain-containing protein</fullName>
    </recommendedName>
</protein>
<dbReference type="SUPFAM" id="SSF46689">
    <property type="entry name" value="Homeodomain-like"/>
    <property type="match status" value="1"/>
</dbReference>
<dbReference type="Pfam" id="PF00292">
    <property type="entry name" value="PAX"/>
    <property type="match status" value="1"/>
</dbReference>
<dbReference type="GO" id="GO:0005634">
    <property type="term" value="C:nucleus"/>
    <property type="evidence" value="ECO:0007669"/>
    <property type="project" value="UniProtKB-SubCell"/>
</dbReference>
<dbReference type="GO" id="GO:0000978">
    <property type="term" value="F:RNA polymerase II cis-regulatory region sequence-specific DNA binding"/>
    <property type="evidence" value="ECO:0007669"/>
    <property type="project" value="TreeGrafter"/>
</dbReference>
<evidence type="ECO:0000259" key="9">
    <source>
        <dbReference type="PROSITE" id="PS51057"/>
    </source>
</evidence>
<feature type="region of interest" description="Disordered" evidence="8">
    <location>
        <begin position="135"/>
        <end position="157"/>
    </location>
</feature>
<dbReference type="Proteomes" id="UP001497623">
    <property type="component" value="Unassembled WGS sequence"/>
</dbReference>
<keyword evidence="11" id="KW-1185">Reference proteome</keyword>
<dbReference type="PANTHER" id="PTHR45636">
    <property type="entry name" value="PAIRED BOX PROTEIN PAX-6-RELATED-RELATED"/>
    <property type="match status" value="1"/>
</dbReference>
<evidence type="ECO:0000256" key="8">
    <source>
        <dbReference type="SAM" id="MobiDB-lite"/>
    </source>
</evidence>
<name>A0AAV2RDV2_MEGNR</name>
<keyword evidence="3" id="KW-0563">Paired box</keyword>
<feature type="domain" description="Paired" evidence="9">
    <location>
        <begin position="6"/>
        <end position="132"/>
    </location>
</feature>
<evidence type="ECO:0000256" key="3">
    <source>
        <dbReference type="ARBA" id="ARBA00022724"/>
    </source>
</evidence>
<proteinExistence type="predicted"/>
<dbReference type="GO" id="GO:0000981">
    <property type="term" value="F:DNA-binding transcription factor activity, RNA polymerase II-specific"/>
    <property type="evidence" value="ECO:0007669"/>
    <property type="project" value="TreeGrafter"/>
</dbReference>
<keyword evidence="7" id="KW-0539">Nucleus</keyword>
<dbReference type="InterPro" id="IPR043182">
    <property type="entry name" value="PAIRED_DNA-bd_dom"/>
</dbReference>
<accession>A0AAV2RDV2</accession>
<dbReference type="InterPro" id="IPR001523">
    <property type="entry name" value="Paired_dom"/>
</dbReference>
<dbReference type="Gene3D" id="1.10.10.10">
    <property type="entry name" value="Winged helix-like DNA-binding domain superfamily/Winged helix DNA-binding domain"/>
    <property type="match status" value="2"/>
</dbReference>
<evidence type="ECO:0000256" key="4">
    <source>
        <dbReference type="ARBA" id="ARBA00023015"/>
    </source>
</evidence>
<organism evidence="10 11">
    <name type="scientific">Meganyctiphanes norvegica</name>
    <name type="common">Northern krill</name>
    <name type="synonym">Thysanopoda norvegica</name>
    <dbReference type="NCBI Taxonomy" id="48144"/>
    <lineage>
        <taxon>Eukaryota</taxon>
        <taxon>Metazoa</taxon>
        <taxon>Ecdysozoa</taxon>
        <taxon>Arthropoda</taxon>
        <taxon>Crustacea</taxon>
        <taxon>Multicrustacea</taxon>
        <taxon>Malacostraca</taxon>
        <taxon>Eumalacostraca</taxon>
        <taxon>Eucarida</taxon>
        <taxon>Euphausiacea</taxon>
        <taxon>Euphausiidae</taxon>
        <taxon>Meganyctiphanes</taxon>
    </lineage>
</organism>
<evidence type="ECO:0000256" key="7">
    <source>
        <dbReference type="ARBA" id="ARBA00023242"/>
    </source>
</evidence>
<dbReference type="InterPro" id="IPR009057">
    <property type="entry name" value="Homeodomain-like_sf"/>
</dbReference>